<feature type="region of interest" description="Disordered" evidence="2">
    <location>
        <begin position="202"/>
        <end position="229"/>
    </location>
</feature>
<organism evidence="6 7">
    <name type="scientific">Microctonus hyperodae</name>
    <name type="common">Parasitoid wasp</name>
    <dbReference type="NCBI Taxonomy" id="165561"/>
    <lineage>
        <taxon>Eukaryota</taxon>
        <taxon>Metazoa</taxon>
        <taxon>Ecdysozoa</taxon>
        <taxon>Arthropoda</taxon>
        <taxon>Hexapoda</taxon>
        <taxon>Insecta</taxon>
        <taxon>Pterygota</taxon>
        <taxon>Neoptera</taxon>
        <taxon>Endopterygota</taxon>
        <taxon>Hymenoptera</taxon>
        <taxon>Apocrita</taxon>
        <taxon>Ichneumonoidea</taxon>
        <taxon>Braconidae</taxon>
        <taxon>Euphorinae</taxon>
        <taxon>Microctonus</taxon>
    </lineage>
</organism>
<evidence type="ECO:0000256" key="3">
    <source>
        <dbReference type="SAM" id="Phobius"/>
    </source>
</evidence>
<keyword evidence="3" id="KW-0812">Transmembrane</keyword>
<feature type="chain" id="PRO_5041445831" description="Ig-like domain-containing protein" evidence="4">
    <location>
        <begin position="29"/>
        <end position="1017"/>
    </location>
</feature>
<evidence type="ECO:0000256" key="1">
    <source>
        <dbReference type="SAM" id="Coils"/>
    </source>
</evidence>
<dbReference type="Pfam" id="PF07699">
    <property type="entry name" value="Ephrin_rec_like"/>
    <property type="match status" value="1"/>
</dbReference>
<feature type="domain" description="Ig-like" evidence="5">
    <location>
        <begin position="597"/>
        <end position="686"/>
    </location>
</feature>
<keyword evidence="7" id="KW-1185">Reference proteome</keyword>
<evidence type="ECO:0000256" key="4">
    <source>
        <dbReference type="SAM" id="SignalP"/>
    </source>
</evidence>
<evidence type="ECO:0000313" key="7">
    <source>
        <dbReference type="Proteomes" id="UP001168972"/>
    </source>
</evidence>
<evidence type="ECO:0000256" key="2">
    <source>
        <dbReference type="SAM" id="MobiDB-lite"/>
    </source>
</evidence>
<keyword evidence="4" id="KW-0732">Signal</keyword>
<dbReference type="Proteomes" id="UP001168972">
    <property type="component" value="Unassembled WGS sequence"/>
</dbReference>
<dbReference type="InterPro" id="IPR011641">
    <property type="entry name" value="Tyr-kin_ephrin_A/B_rcpt-like"/>
</dbReference>
<dbReference type="SMART" id="SM01411">
    <property type="entry name" value="Ephrin_rec_like"/>
    <property type="match status" value="1"/>
</dbReference>
<evidence type="ECO:0000313" key="6">
    <source>
        <dbReference type="EMBL" id="KAK0175773.1"/>
    </source>
</evidence>
<comment type="caution">
    <text evidence="6">The sequence shown here is derived from an EMBL/GenBank/DDBJ whole genome shotgun (WGS) entry which is preliminary data.</text>
</comment>
<keyword evidence="3" id="KW-1133">Transmembrane helix</keyword>
<dbReference type="InterPro" id="IPR007110">
    <property type="entry name" value="Ig-like_dom"/>
</dbReference>
<feature type="transmembrane region" description="Helical" evidence="3">
    <location>
        <begin position="908"/>
        <end position="939"/>
    </location>
</feature>
<feature type="region of interest" description="Disordered" evidence="2">
    <location>
        <begin position="289"/>
        <end position="324"/>
    </location>
</feature>
<reference evidence="6" key="2">
    <citation type="submission" date="2023-03" db="EMBL/GenBank/DDBJ databases">
        <authorList>
            <person name="Inwood S.N."/>
            <person name="Skelly J.G."/>
            <person name="Guhlin J."/>
            <person name="Harrop T.W.R."/>
            <person name="Goldson S.G."/>
            <person name="Dearden P.K."/>
        </authorList>
    </citation>
    <scope>NUCLEOTIDE SEQUENCE</scope>
    <source>
        <strain evidence="6">Lincoln</strain>
        <tissue evidence="6">Whole body</tissue>
    </source>
</reference>
<feature type="coiled-coil region" evidence="1">
    <location>
        <begin position="81"/>
        <end position="108"/>
    </location>
</feature>
<evidence type="ECO:0000259" key="5">
    <source>
        <dbReference type="PROSITE" id="PS50835"/>
    </source>
</evidence>
<protein>
    <recommendedName>
        <fullName evidence="5">Ig-like domain-containing protein</fullName>
    </recommendedName>
</protein>
<keyword evidence="1" id="KW-0175">Coiled coil</keyword>
<name>A0AA39FU63_MICHY</name>
<dbReference type="AlphaFoldDB" id="A0AA39FU63"/>
<accession>A0AA39FU63</accession>
<feature type="compositionally biased region" description="Acidic residues" evidence="2">
    <location>
        <begin position="305"/>
        <end position="320"/>
    </location>
</feature>
<dbReference type="PROSITE" id="PS50835">
    <property type="entry name" value="IG_LIKE"/>
    <property type="match status" value="1"/>
</dbReference>
<feature type="compositionally biased region" description="Low complexity" evidence="2">
    <location>
        <begin position="218"/>
        <end position="229"/>
    </location>
</feature>
<feature type="compositionally biased region" description="Low complexity" evidence="2">
    <location>
        <begin position="202"/>
        <end position="211"/>
    </location>
</feature>
<gene>
    <name evidence="6" type="ORF">PV327_009497</name>
</gene>
<dbReference type="Gene3D" id="2.10.50.10">
    <property type="entry name" value="Tumor Necrosis Factor Receptor, subunit A, domain 2"/>
    <property type="match status" value="1"/>
</dbReference>
<proteinExistence type="predicted"/>
<sequence length="1017" mass="116469">MCYSILRSFTTLTTVISIFLLIHSCVRATSDDHSINKFTNTHDNSLDNLTNVETSQLEKYPKSPAGYSSLQYNNLFMTMIINSLAIELKNLVNDINQVNKNIIVLNHQLESTNNGGDYSRVKRQAKKEIRKSKEIPIKKIINHKNFKRNIISYLKHLFNDNENSESLETSEISGTIAKDYYSTTACHSEDDTTIEENIATSKTSSLLESSTQPLSSATPEITSSSTLEETICETEEITSSVVINTDEITTIPTPITQTKTQVKNNIIDDKFENTAASTSTTCYDDTEIETTESSVNTNKPLVDDYINDNNEDDDDSDNSSEDCVNPIVRSSSRKLLEKLMNIKPLVKRVDKINSTMPLMIRGRNLQTNHIKLIKNLKVIKRETSLLSNMNNLKLGEFNEMKKRFKKHMKIGRTLKSYEFIEPDNQLLLPTIEGDEYDYDNGDNSDIRVEYDNTREIIDEALTPIAEGLSENLNTTDKLMNEKLLNFNRNNSNNLNDKFNETNRYCKSCICDIEYALMSLKGVLEIRSELSNRISQYSCDKFIQIGKYLDLTSASLSQRRAVDDTLSDDSTHQTLIKINDEILKYIQCDDAEDLLSIDKVYSNEHETLYTTESSYLINIPCSNDNKMSLIMSKSQPNYTWIRHNGGPISGIIRDNGDLELYQVGRALNVGNYSCIMTYIDSDDKKLIQNIYEHTVKSVILPEYMIRGVNHYKLDNFDEFKLEKLITYLKHMFNDILCKNILCDAIIFTPQYNNRNISIKILIMPSKILHSIYPAVTSVCDVKCHKAIQNKIILLLINNFRVILQKPIIFRLSNHRHGRLVPIKKDKNAELKVEQKQRINDDANGDIGLLVGCAVGYRLESTYCEPCPSGFYSQDLSWHCQECPLGTYQLKTGAKTCEKCTNPFVNNCFFMIWSSLIITFIILGLLLIVFLIGVITFWPICCKKRNRKYKMYREFSDVEDEYLTVPLIPFKINSNNSHDDNSICCNSCEQNDIEEDSSNKKKLLIYGINLLPTRRMMKH</sequence>
<keyword evidence="3" id="KW-0472">Membrane</keyword>
<reference evidence="6" key="1">
    <citation type="journal article" date="2023" name="bioRxiv">
        <title>Scaffold-level genome assemblies of two parasitoid biocontrol wasps reveal the parthenogenesis mechanism and an associated novel virus.</title>
        <authorList>
            <person name="Inwood S."/>
            <person name="Skelly J."/>
            <person name="Guhlin J."/>
            <person name="Harrop T."/>
            <person name="Goldson S."/>
            <person name="Dearden P."/>
        </authorList>
    </citation>
    <scope>NUCLEOTIDE SEQUENCE</scope>
    <source>
        <strain evidence="6">Lincoln</strain>
        <tissue evidence="6">Whole body</tissue>
    </source>
</reference>
<feature type="signal peptide" evidence="4">
    <location>
        <begin position="1"/>
        <end position="28"/>
    </location>
</feature>
<dbReference type="EMBL" id="JAQQBR010000005">
    <property type="protein sequence ID" value="KAK0175773.1"/>
    <property type="molecule type" value="Genomic_DNA"/>
</dbReference>